<evidence type="ECO:0000313" key="1">
    <source>
        <dbReference type="EMBL" id="ASW27676.1"/>
    </source>
</evidence>
<organism evidence="1 2">
    <name type="scientific">Klebsiella phage YMC16/01/N133_KPN_BP</name>
    <dbReference type="NCBI Taxonomy" id="2026102"/>
    <lineage>
        <taxon>Viruses</taxon>
        <taxon>Duplodnaviria</taxon>
        <taxon>Heunggongvirae</taxon>
        <taxon>Uroviricota</taxon>
        <taxon>Caudoviricetes</taxon>
        <taxon>Casjensviridae</taxon>
        <taxon>Seodaemunguvirus</taxon>
        <taxon>Seodaemunguvirus YMC16-01N133</taxon>
    </lineage>
</organism>
<keyword evidence="2" id="KW-1185">Reference proteome</keyword>
<name>A0A248XDA8_9CAUD</name>
<evidence type="ECO:0000313" key="2">
    <source>
        <dbReference type="Proteomes" id="UP000221999"/>
    </source>
</evidence>
<evidence type="ECO:0008006" key="3">
    <source>
        <dbReference type="Google" id="ProtNLM"/>
    </source>
</evidence>
<reference evidence="1 2" key="1">
    <citation type="submission" date="2017-07" db="EMBL/GenBank/DDBJ databases">
        <title>Complete Genome Sequence of the Klebsiella phage YMC16/01/N133_KPN_BP.</title>
        <authorList>
            <person name="Jeon J."/>
            <person name="Yong D."/>
            <person name="Lee K."/>
        </authorList>
    </citation>
    <scope>NUCLEOTIDE SEQUENCE [LARGE SCALE GENOMIC DNA]</scope>
</reference>
<dbReference type="EMBL" id="MF476925">
    <property type="protein sequence ID" value="ASW27676.1"/>
    <property type="molecule type" value="Genomic_DNA"/>
</dbReference>
<gene>
    <name evidence="1" type="ORF">KPNN133_057</name>
</gene>
<sequence>MMPANLKPLLVCPCGGDAEVKQTVGAGGVRYYVECPDCKRRGQSSPRSERAICKWRYSAPVEDL</sequence>
<proteinExistence type="predicted"/>
<dbReference type="Proteomes" id="UP000221999">
    <property type="component" value="Segment"/>
</dbReference>
<protein>
    <recommendedName>
        <fullName evidence="3">Restriction alleviation protein, Lar family</fullName>
    </recommendedName>
</protein>
<accession>A0A248XDA8</accession>